<proteinExistence type="predicted"/>
<evidence type="ECO:0000259" key="2">
    <source>
        <dbReference type="Pfam" id="PF09722"/>
    </source>
</evidence>
<name>A0ABP9VIC0_9DEIO</name>
<dbReference type="RefSeq" id="WP_353543985.1">
    <property type="nucleotide sequence ID" value="NZ_BAABRN010000081.1"/>
</dbReference>
<dbReference type="EMBL" id="BAABRN010000081">
    <property type="protein sequence ID" value="GAA5504020.1"/>
    <property type="molecule type" value="Genomic_DNA"/>
</dbReference>
<reference evidence="3 4" key="1">
    <citation type="submission" date="2024-02" db="EMBL/GenBank/DDBJ databases">
        <title>Deinococcus xinjiangensis NBRC 107630.</title>
        <authorList>
            <person name="Ichikawa N."/>
            <person name="Katano-Makiyama Y."/>
            <person name="Hidaka K."/>
        </authorList>
    </citation>
    <scope>NUCLEOTIDE SEQUENCE [LARGE SCALE GENOMIC DNA]</scope>
    <source>
        <strain evidence="3 4">NBRC 107630</strain>
    </source>
</reference>
<comment type="caution">
    <text evidence="3">The sequence shown here is derived from an EMBL/GenBank/DDBJ whole genome shotgun (WGS) entry which is preliminary data.</text>
</comment>
<evidence type="ECO:0000256" key="1">
    <source>
        <dbReference type="SAM" id="MobiDB-lite"/>
    </source>
</evidence>
<sequence>MTTHEGKPLKPIMLVNGQPIYPQPEPTDPITEDEVEAMAAKLTGDKEIARAWMDRPNGTLDGRTPREAVRAGDGQMAAGILRSF</sequence>
<protein>
    <recommendedName>
        <fullName evidence="2">Antitoxin Xre/MbcA/ParS-like toxin-binding domain-containing protein</fullName>
    </recommendedName>
</protein>
<dbReference type="InterPro" id="IPR024467">
    <property type="entry name" value="Xre/MbcA/ParS-like_toxin-bd"/>
</dbReference>
<gene>
    <name evidence="3" type="ORF">Dxin01_03788</name>
</gene>
<dbReference type="Pfam" id="PF09722">
    <property type="entry name" value="Xre_MbcA_ParS_C"/>
    <property type="match status" value="1"/>
</dbReference>
<keyword evidence="4" id="KW-1185">Reference proteome</keyword>
<dbReference type="Proteomes" id="UP001458946">
    <property type="component" value="Unassembled WGS sequence"/>
</dbReference>
<organism evidence="3 4">
    <name type="scientific">Deinococcus xinjiangensis</name>
    <dbReference type="NCBI Taxonomy" id="457454"/>
    <lineage>
        <taxon>Bacteria</taxon>
        <taxon>Thermotogati</taxon>
        <taxon>Deinococcota</taxon>
        <taxon>Deinococci</taxon>
        <taxon>Deinococcales</taxon>
        <taxon>Deinococcaceae</taxon>
        <taxon>Deinococcus</taxon>
    </lineage>
</organism>
<feature type="region of interest" description="Disordered" evidence="1">
    <location>
        <begin position="1"/>
        <end position="28"/>
    </location>
</feature>
<feature type="domain" description="Antitoxin Xre/MbcA/ParS-like toxin-binding" evidence="2">
    <location>
        <begin position="39"/>
        <end position="75"/>
    </location>
</feature>
<evidence type="ECO:0000313" key="4">
    <source>
        <dbReference type="Proteomes" id="UP001458946"/>
    </source>
</evidence>
<evidence type="ECO:0000313" key="3">
    <source>
        <dbReference type="EMBL" id="GAA5504020.1"/>
    </source>
</evidence>
<accession>A0ABP9VIC0</accession>